<dbReference type="InterPro" id="IPR007632">
    <property type="entry name" value="Anoctamin"/>
</dbReference>
<reference evidence="9" key="2">
    <citation type="submission" date="2025-08" db="UniProtKB">
        <authorList>
            <consortium name="Ensembl"/>
        </authorList>
    </citation>
    <scope>IDENTIFICATION</scope>
</reference>
<dbReference type="Ensembl" id="ENSAPLT00020026852.1">
    <property type="protein sequence ID" value="ENSAPLP00020024901.1"/>
    <property type="gene ID" value="ENSAPLG00020017120.1"/>
</dbReference>
<evidence type="ECO:0000256" key="5">
    <source>
        <dbReference type="ARBA" id="ARBA00023136"/>
    </source>
</evidence>
<dbReference type="PANTHER" id="PTHR12308">
    <property type="entry name" value="ANOCTAMIN"/>
    <property type="match status" value="1"/>
</dbReference>
<comment type="similarity">
    <text evidence="2 6">Belongs to the anoctamin family.</text>
</comment>
<keyword evidence="4 6" id="KW-1133">Transmembrane helix</keyword>
<evidence type="ECO:0000256" key="6">
    <source>
        <dbReference type="RuleBase" id="RU280814"/>
    </source>
</evidence>
<feature type="domain" description="Anoctamin transmembrane" evidence="8">
    <location>
        <begin position="112"/>
        <end position="468"/>
    </location>
</feature>
<evidence type="ECO:0000256" key="3">
    <source>
        <dbReference type="ARBA" id="ARBA00022692"/>
    </source>
</evidence>
<dbReference type="AlphaFoldDB" id="A0A8B9TQH6"/>
<dbReference type="Proteomes" id="UP000694400">
    <property type="component" value="Chromosome 9"/>
</dbReference>
<reference evidence="9" key="1">
    <citation type="submission" date="2019-08" db="EMBL/GenBank/DDBJ databases">
        <title>Three high-quality genomes provides insights into domestication of ducks.</title>
        <authorList>
            <person name="Hou Z.C."/>
            <person name="Zhu F."/>
            <person name="Yin Z.T."/>
            <person name="Zhang F."/>
        </authorList>
    </citation>
    <scope>NUCLEOTIDE SEQUENCE [LARGE SCALE GENOMIC DNA]</scope>
</reference>
<dbReference type="GO" id="GO:0005886">
    <property type="term" value="C:plasma membrane"/>
    <property type="evidence" value="ECO:0007669"/>
    <property type="project" value="TreeGrafter"/>
</dbReference>
<name>A0A8B9TQH6_ANAPL</name>
<accession>A0A8B9TQH6</accession>
<comment type="subcellular location">
    <subcellularLocation>
        <location evidence="1 6">Membrane</location>
        <topology evidence="1 6">Multi-pass membrane protein</topology>
    </subcellularLocation>
</comment>
<feature type="transmembrane region" description="Helical" evidence="6">
    <location>
        <begin position="185"/>
        <end position="217"/>
    </location>
</feature>
<dbReference type="GO" id="GO:0005254">
    <property type="term" value="F:chloride channel activity"/>
    <property type="evidence" value="ECO:0007669"/>
    <property type="project" value="TreeGrafter"/>
</dbReference>
<keyword evidence="3 6" id="KW-0812">Transmembrane</keyword>
<protein>
    <recommendedName>
        <fullName evidence="6">Anoctamin</fullName>
    </recommendedName>
</protein>
<feature type="transmembrane region" description="Helical" evidence="6">
    <location>
        <begin position="366"/>
        <end position="389"/>
    </location>
</feature>
<evidence type="ECO:0000313" key="9">
    <source>
        <dbReference type="Ensembl" id="ENSAPLP00020024901.1"/>
    </source>
</evidence>
<evidence type="ECO:0000256" key="4">
    <source>
        <dbReference type="ARBA" id="ARBA00022989"/>
    </source>
</evidence>
<dbReference type="InterPro" id="IPR049452">
    <property type="entry name" value="Anoctamin_TM"/>
</dbReference>
<feature type="transmembrane region" description="Helical" evidence="6">
    <location>
        <begin position="238"/>
        <end position="260"/>
    </location>
</feature>
<dbReference type="Pfam" id="PF04547">
    <property type="entry name" value="Anoctamin"/>
    <property type="match status" value="1"/>
</dbReference>
<evidence type="ECO:0000259" key="8">
    <source>
        <dbReference type="Pfam" id="PF04547"/>
    </source>
</evidence>
<evidence type="ECO:0000256" key="1">
    <source>
        <dbReference type="ARBA" id="ARBA00004141"/>
    </source>
</evidence>
<evidence type="ECO:0000313" key="10">
    <source>
        <dbReference type="Proteomes" id="UP000694400"/>
    </source>
</evidence>
<organism evidence="9 10">
    <name type="scientific">Anas platyrhynchos</name>
    <name type="common">Mallard</name>
    <name type="synonym">Anas boschas</name>
    <dbReference type="NCBI Taxonomy" id="8839"/>
    <lineage>
        <taxon>Eukaryota</taxon>
        <taxon>Metazoa</taxon>
        <taxon>Chordata</taxon>
        <taxon>Craniata</taxon>
        <taxon>Vertebrata</taxon>
        <taxon>Euteleostomi</taxon>
        <taxon>Archelosauria</taxon>
        <taxon>Archosauria</taxon>
        <taxon>Dinosauria</taxon>
        <taxon>Saurischia</taxon>
        <taxon>Theropoda</taxon>
        <taxon>Coelurosauria</taxon>
        <taxon>Aves</taxon>
        <taxon>Neognathae</taxon>
        <taxon>Galloanserae</taxon>
        <taxon>Anseriformes</taxon>
        <taxon>Anatidae</taxon>
        <taxon>Anatinae</taxon>
        <taxon>Anas</taxon>
    </lineage>
</organism>
<sequence>MYLRRRSVRAKSSSGCVRSASPVPTGSSPTPAALSWRAGSLTTVGPSSSASSCPCGQCCSWSSGSGQTHPWHIAGTALSLRTLRWGPALCNTFQNCMDKSQQTPLMPFPPLSQERPRPQFTAMAPMTIINPITGAEEPYFPKRSRIHRILAGLVVLIMLIAMVVLFVISIILYRTVVAILLSSSGYFWFVASASRIASISSSVVNLFFILILSKIYISLAHLLTKWEMHRTQTKYEDAFTFKVFVFQFVTFYSFPMYIAFFKGKFVGYPGNYWSFLGIRNEECSPGGCFIELAQELLVIMVGKQIINNVQEVAIPKLRCWWHKHKLLSTKKKAVEEGGPVPAEQAPWVVNHQLLAFEGLFDEYLEMVLQFGFITIFVAACPLAPLFALLNNWVEIRLDARKFVCDYRRPVAERAQGIGIWFSILEVITHLAVSSNAFLIAFTSDFLPRVYYEYIHDSSLRGYVNFTLAYAPWDFVQQSNTVCRWELSKYFVQHRGRQPGAGCPPALLSCSSQGLPCGLGQDRGRGGKQLVLVTPPLPPHPWFNVPECFGALTSKALQLWRDLLHQRKKMSQPVWGHGQKCPRAGLPAARPSAAITSRGDAWW</sequence>
<feature type="compositionally biased region" description="Polar residues" evidence="7">
    <location>
        <begin position="10"/>
        <end position="30"/>
    </location>
</feature>
<evidence type="ECO:0000256" key="7">
    <source>
        <dbReference type="SAM" id="MobiDB-lite"/>
    </source>
</evidence>
<dbReference type="PANTHER" id="PTHR12308:SF22">
    <property type="entry name" value="ANOCTAMIN-7"/>
    <property type="match status" value="1"/>
</dbReference>
<evidence type="ECO:0000256" key="2">
    <source>
        <dbReference type="ARBA" id="ARBA00009671"/>
    </source>
</evidence>
<reference evidence="9" key="3">
    <citation type="submission" date="2025-09" db="UniProtKB">
        <authorList>
            <consortium name="Ensembl"/>
        </authorList>
    </citation>
    <scope>IDENTIFICATION</scope>
</reference>
<keyword evidence="5 6" id="KW-0472">Membrane</keyword>
<feature type="transmembrane region" description="Helical" evidence="6">
    <location>
        <begin position="417"/>
        <end position="441"/>
    </location>
</feature>
<dbReference type="GO" id="GO:0061588">
    <property type="term" value="P:calcium activated phospholipid scrambling"/>
    <property type="evidence" value="ECO:0007669"/>
    <property type="project" value="TreeGrafter"/>
</dbReference>
<comment type="caution">
    <text evidence="6">Lacks conserved residue(s) required for the propagation of feature annotation.</text>
</comment>
<feature type="transmembrane region" description="Helical" evidence="6">
    <location>
        <begin position="149"/>
        <end position="173"/>
    </location>
</feature>
<feature type="region of interest" description="Disordered" evidence="7">
    <location>
        <begin position="1"/>
        <end position="32"/>
    </location>
</feature>
<proteinExistence type="inferred from homology"/>